<comment type="caution">
    <text evidence="1">The sequence shown here is derived from an EMBL/GenBank/DDBJ whole genome shotgun (WGS) entry which is preliminary data.</text>
</comment>
<keyword evidence="2" id="KW-1185">Reference proteome</keyword>
<accession>A0A7C9GPT3</accession>
<dbReference type="AlphaFoldDB" id="A0A7C9GPT3"/>
<dbReference type="Proteomes" id="UP000481327">
    <property type="component" value="Unassembled WGS sequence"/>
</dbReference>
<reference evidence="1 2" key="1">
    <citation type="submission" date="2019-09" db="EMBL/GenBank/DDBJ databases">
        <title>Polymorphobacter sp. isolated from a lake in China.</title>
        <authorList>
            <person name="Liu Z."/>
        </authorList>
    </citation>
    <scope>NUCLEOTIDE SEQUENCE [LARGE SCALE GENOMIC DNA]</scope>
    <source>
        <strain evidence="1 2">D40P</strain>
    </source>
</reference>
<proteinExistence type="predicted"/>
<protein>
    <submittedName>
        <fullName evidence="1">Uncharacterized protein</fullName>
    </submittedName>
</protein>
<name>A0A7C9GPT3_9SPHN</name>
<sequence>MLKSEVNALDPRRPHWVLAVEAPGRNWCAAPGCRAHARFLVDEISKAPSRSRFAVFGSRAECLTWVMAHRLELNAHMPGARMRPVPLADWLLGLG</sequence>
<dbReference type="EMBL" id="WIOL01000002">
    <property type="protein sequence ID" value="MQT17136.1"/>
    <property type="molecule type" value="Genomic_DNA"/>
</dbReference>
<gene>
    <name evidence="1" type="ORF">F3168_07660</name>
</gene>
<evidence type="ECO:0000313" key="1">
    <source>
        <dbReference type="EMBL" id="MQT17136.1"/>
    </source>
</evidence>
<dbReference type="RefSeq" id="WP_152577555.1">
    <property type="nucleotide sequence ID" value="NZ_JAATJI010000001.1"/>
</dbReference>
<dbReference type="OrthoDB" id="7573293at2"/>
<evidence type="ECO:0000313" key="2">
    <source>
        <dbReference type="Proteomes" id="UP000481327"/>
    </source>
</evidence>
<organism evidence="1 2">
    <name type="scientific">Sandarakinorhabdus fusca</name>
    <dbReference type="NCBI Taxonomy" id="1439888"/>
    <lineage>
        <taxon>Bacteria</taxon>
        <taxon>Pseudomonadati</taxon>
        <taxon>Pseudomonadota</taxon>
        <taxon>Alphaproteobacteria</taxon>
        <taxon>Sphingomonadales</taxon>
        <taxon>Sphingosinicellaceae</taxon>
        <taxon>Sandarakinorhabdus</taxon>
    </lineage>
</organism>